<sequence>MKKLIYITFLFFVILLSNCSKILDIEPSDRITGIWSSEDLVKAYVNGSYLSLENGFCFDMWGCLTDEMHAVHDAGTWEVQRGDLTADNLETTSRGNVRPTFNKWSLVYSQIRNNVEFFE</sequence>
<protein>
    <recommendedName>
        <fullName evidence="2">RagB/SusD family nutrient uptake outer membrane protein</fullName>
    </recommendedName>
</protein>
<dbReference type="EMBL" id="BART01034487">
    <property type="protein sequence ID" value="GAH17575.1"/>
    <property type="molecule type" value="Genomic_DNA"/>
</dbReference>
<gene>
    <name evidence="1" type="ORF">S01H4_58924</name>
</gene>
<organism evidence="1">
    <name type="scientific">marine sediment metagenome</name>
    <dbReference type="NCBI Taxonomy" id="412755"/>
    <lineage>
        <taxon>unclassified sequences</taxon>
        <taxon>metagenomes</taxon>
        <taxon>ecological metagenomes</taxon>
    </lineage>
</organism>
<feature type="non-terminal residue" evidence="1">
    <location>
        <position position="119"/>
    </location>
</feature>
<dbReference type="Gene3D" id="1.25.40.390">
    <property type="match status" value="1"/>
</dbReference>
<dbReference type="SUPFAM" id="SSF48452">
    <property type="entry name" value="TPR-like"/>
    <property type="match status" value="1"/>
</dbReference>
<evidence type="ECO:0000313" key="1">
    <source>
        <dbReference type="EMBL" id="GAH17575.1"/>
    </source>
</evidence>
<reference evidence="1" key="1">
    <citation type="journal article" date="2014" name="Front. Microbiol.">
        <title>High frequency of phylogenetically diverse reductive dehalogenase-homologous genes in deep subseafloor sedimentary metagenomes.</title>
        <authorList>
            <person name="Kawai M."/>
            <person name="Futagami T."/>
            <person name="Toyoda A."/>
            <person name="Takaki Y."/>
            <person name="Nishi S."/>
            <person name="Hori S."/>
            <person name="Arai W."/>
            <person name="Tsubouchi T."/>
            <person name="Morono Y."/>
            <person name="Uchiyama I."/>
            <person name="Ito T."/>
            <person name="Fujiyama A."/>
            <person name="Inagaki F."/>
            <person name="Takami H."/>
        </authorList>
    </citation>
    <scope>NUCLEOTIDE SEQUENCE</scope>
    <source>
        <strain evidence="1">Expedition CK06-06</strain>
    </source>
</reference>
<dbReference type="AlphaFoldDB" id="X1EB41"/>
<accession>X1EB41</accession>
<evidence type="ECO:0008006" key="2">
    <source>
        <dbReference type="Google" id="ProtNLM"/>
    </source>
</evidence>
<dbReference type="InterPro" id="IPR011990">
    <property type="entry name" value="TPR-like_helical_dom_sf"/>
</dbReference>
<proteinExistence type="predicted"/>
<name>X1EB41_9ZZZZ</name>
<comment type="caution">
    <text evidence="1">The sequence shown here is derived from an EMBL/GenBank/DDBJ whole genome shotgun (WGS) entry which is preliminary data.</text>
</comment>